<comment type="caution">
    <text evidence="6">The sequence shown here is derived from an EMBL/GenBank/DDBJ whole genome shotgun (WGS) entry which is preliminary data.</text>
</comment>
<accession>A0A2H0BHX9</accession>
<evidence type="ECO:0000313" key="6">
    <source>
        <dbReference type="EMBL" id="PIP57273.1"/>
    </source>
</evidence>
<protein>
    <recommendedName>
        <fullName evidence="8">Creatininase</fullName>
    </recommendedName>
</protein>
<dbReference type="EMBL" id="PCSV01000011">
    <property type="protein sequence ID" value="PIP57273.1"/>
    <property type="molecule type" value="Genomic_DNA"/>
</dbReference>
<evidence type="ECO:0000256" key="2">
    <source>
        <dbReference type="ARBA" id="ARBA00022723"/>
    </source>
</evidence>
<dbReference type="PANTHER" id="PTHR35005:SF1">
    <property type="entry name" value="2-AMINO-5-FORMYLAMINO-6-RIBOSYLAMINOPYRIMIDIN-4(3H)-ONE 5'-MONOPHOSPHATE DEFORMYLASE"/>
    <property type="match status" value="1"/>
</dbReference>
<keyword evidence="3" id="KW-0378">Hydrolase</keyword>
<comment type="cofactor">
    <cofactor evidence="1">
        <name>Zn(2+)</name>
        <dbReference type="ChEBI" id="CHEBI:29105"/>
    </cofactor>
</comment>
<dbReference type="InterPro" id="IPR024087">
    <property type="entry name" value="Creatininase-like_sf"/>
</dbReference>
<dbReference type="PANTHER" id="PTHR35005">
    <property type="entry name" value="3-DEHYDRO-SCYLLO-INOSOSE HYDROLASE"/>
    <property type="match status" value="1"/>
</dbReference>
<evidence type="ECO:0008006" key="8">
    <source>
        <dbReference type="Google" id="ProtNLM"/>
    </source>
</evidence>
<reference evidence="6 7" key="1">
    <citation type="submission" date="2017-09" db="EMBL/GenBank/DDBJ databases">
        <title>Depth-based differentiation of microbial function through sediment-hosted aquifers and enrichment of novel symbionts in the deep terrestrial subsurface.</title>
        <authorList>
            <person name="Probst A.J."/>
            <person name="Ladd B."/>
            <person name="Jarett J.K."/>
            <person name="Geller-Mcgrath D.E."/>
            <person name="Sieber C.M."/>
            <person name="Emerson J.B."/>
            <person name="Anantharaman K."/>
            <person name="Thomas B.C."/>
            <person name="Malmstrom R."/>
            <person name="Stieglmeier M."/>
            <person name="Klingl A."/>
            <person name="Woyke T."/>
            <person name="Ryan C.M."/>
            <person name="Banfield J.F."/>
        </authorList>
    </citation>
    <scope>NUCLEOTIDE SEQUENCE [LARGE SCALE GENOMIC DNA]</scope>
    <source>
        <strain evidence="6">CG22_combo_CG10-13_8_21_14_all_45_10</strain>
    </source>
</reference>
<name>A0A2H0BHX9_9BACT</name>
<dbReference type="GO" id="GO:0009231">
    <property type="term" value="P:riboflavin biosynthetic process"/>
    <property type="evidence" value="ECO:0007669"/>
    <property type="project" value="TreeGrafter"/>
</dbReference>
<dbReference type="Proteomes" id="UP000230759">
    <property type="component" value="Unassembled WGS sequence"/>
</dbReference>
<dbReference type="InterPro" id="IPR003785">
    <property type="entry name" value="Creatininase/forma_Hydrolase"/>
</dbReference>
<evidence type="ECO:0000256" key="3">
    <source>
        <dbReference type="ARBA" id="ARBA00022801"/>
    </source>
</evidence>
<proteinExistence type="inferred from homology"/>
<keyword evidence="2" id="KW-0479">Metal-binding</keyword>
<evidence type="ECO:0000313" key="7">
    <source>
        <dbReference type="Proteomes" id="UP000230759"/>
    </source>
</evidence>
<evidence type="ECO:0000256" key="4">
    <source>
        <dbReference type="ARBA" id="ARBA00022833"/>
    </source>
</evidence>
<dbReference type="GO" id="GO:0016811">
    <property type="term" value="F:hydrolase activity, acting on carbon-nitrogen (but not peptide) bonds, in linear amides"/>
    <property type="evidence" value="ECO:0007669"/>
    <property type="project" value="TreeGrafter"/>
</dbReference>
<dbReference type="Pfam" id="PF02633">
    <property type="entry name" value="Creatininase"/>
    <property type="match status" value="1"/>
</dbReference>
<dbReference type="Gene3D" id="3.40.50.10310">
    <property type="entry name" value="Creatininase"/>
    <property type="match status" value="1"/>
</dbReference>
<keyword evidence="4" id="KW-0862">Zinc</keyword>
<comment type="similarity">
    <text evidence="5">Belongs to the creatininase superfamily.</text>
</comment>
<evidence type="ECO:0000256" key="1">
    <source>
        <dbReference type="ARBA" id="ARBA00001947"/>
    </source>
</evidence>
<evidence type="ECO:0000256" key="5">
    <source>
        <dbReference type="ARBA" id="ARBA00024029"/>
    </source>
</evidence>
<dbReference type="GO" id="GO:0046872">
    <property type="term" value="F:metal ion binding"/>
    <property type="evidence" value="ECO:0007669"/>
    <property type="project" value="UniProtKB-KW"/>
</dbReference>
<dbReference type="SUPFAM" id="SSF102215">
    <property type="entry name" value="Creatininase"/>
    <property type="match status" value="1"/>
</dbReference>
<sequence length="78" mass="8687">MKLADLTWKEVFNYLKTNQKLIISVGTCEEHSLHLPLNTDTLTAEKVADEVSKGVNMPARPKLPSCFIFPLKASGKTK</sequence>
<organism evidence="6 7">
    <name type="scientific">Candidatus Woesebacteria bacterium CG22_combo_CG10-13_8_21_14_all_45_10</name>
    <dbReference type="NCBI Taxonomy" id="1975060"/>
    <lineage>
        <taxon>Bacteria</taxon>
        <taxon>Candidatus Woeseibacteriota</taxon>
    </lineage>
</organism>
<dbReference type="AlphaFoldDB" id="A0A2H0BHX9"/>
<gene>
    <name evidence="6" type="ORF">COX04_00435</name>
</gene>